<evidence type="ECO:0000313" key="3">
    <source>
        <dbReference type="Proteomes" id="UP000410049"/>
    </source>
</evidence>
<accession>A0A5M9ZHB8</accession>
<dbReference type="PANTHER" id="PTHR47642">
    <property type="entry name" value="ATP-DEPENDENT DNA HELICASE"/>
    <property type="match status" value="1"/>
</dbReference>
<dbReference type="SUPFAM" id="SSF52540">
    <property type="entry name" value="P-loop containing nucleoside triphosphate hydrolases"/>
    <property type="match status" value="2"/>
</dbReference>
<organism evidence="2 3">
    <name type="scientific">Bifidobacterium myosotis</name>
    <dbReference type="NCBI Taxonomy" id="1630166"/>
    <lineage>
        <taxon>Bacteria</taxon>
        <taxon>Bacillati</taxon>
        <taxon>Actinomycetota</taxon>
        <taxon>Actinomycetes</taxon>
        <taxon>Bifidobacteriales</taxon>
        <taxon>Bifidobacteriaceae</taxon>
        <taxon>Bifidobacterium</taxon>
    </lineage>
</organism>
<evidence type="ECO:0000313" key="2">
    <source>
        <dbReference type="EMBL" id="KAA8826976.1"/>
    </source>
</evidence>
<reference evidence="2 3" key="1">
    <citation type="journal article" date="2019" name="Syst. Appl. Microbiol.">
        <title>Characterization of Bifidobacterium species in feaces of the Egyptian fruit bat: Description of B. vespertilionis sp. nov. and B. rousetti sp. nov.</title>
        <authorList>
            <person name="Modesto M."/>
            <person name="Satti M."/>
            <person name="Watanabe K."/>
            <person name="Puglisi E."/>
            <person name="Morelli L."/>
            <person name="Huang C.-H."/>
            <person name="Liou J.-S."/>
            <person name="Miyashita M."/>
            <person name="Tamura T."/>
            <person name="Saito S."/>
            <person name="Mori K."/>
            <person name="Huang L."/>
            <person name="Sciavilla P."/>
            <person name="Sandri C."/>
            <person name="Spiezio C."/>
            <person name="Vitali F."/>
            <person name="Cavalieri D."/>
            <person name="Perpetuini G."/>
            <person name="Tofalo R."/>
            <person name="Bonetti A."/>
            <person name="Arita M."/>
            <person name="Mattarelli P."/>
        </authorList>
    </citation>
    <scope>NUCLEOTIDE SEQUENCE [LARGE SCALE GENOMIC DNA]</scope>
    <source>
        <strain evidence="2 3">RST17</strain>
    </source>
</reference>
<protein>
    <submittedName>
        <fullName evidence="2">AAA family ATPase</fullName>
    </submittedName>
</protein>
<evidence type="ECO:0000259" key="1">
    <source>
        <dbReference type="Pfam" id="PF05970"/>
    </source>
</evidence>
<dbReference type="GO" id="GO:0003678">
    <property type="term" value="F:DNA helicase activity"/>
    <property type="evidence" value="ECO:0007669"/>
    <property type="project" value="InterPro"/>
</dbReference>
<dbReference type="EMBL" id="RZUH01000009">
    <property type="protein sequence ID" value="KAA8826976.1"/>
    <property type="molecule type" value="Genomic_DNA"/>
</dbReference>
<dbReference type="AlphaFoldDB" id="A0A5M9ZHB8"/>
<dbReference type="Pfam" id="PF05970">
    <property type="entry name" value="PIF1"/>
    <property type="match status" value="1"/>
</dbReference>
<proteinExistence type="predicted"/>
<feature type="domain" description="DNA helicase Pif1-like DEAD-box helicase" evidence="1">
    <location>
        <begin position="13"/>
        <end position="153"/>
    </location>
</feature>
<dbReference type="Gene3D" id="3.40.50.300">
    <property type="entry name" value="P-loop containing nucleotide triphosphate hydrolases"/>
    <property type="match status" value="1"/>
</dbReference>
<dbReference type="InterPro" id="IPR027417">
    <property type="entry name" value="P-loop_NTPase"/>
</dbReference>
<dbReference type="GO" id="GO:0000723">
    <property type="term" value="P:telomere maintenance"/>
    <property type="evidence" value="ECO:0007669"/>
    <property type="project" value="InterPro"/>
</dbReference>
<dbReference type="RefSeq" id="WP_150379932.1">
    <property type="nucleotide sequence ID" value="NZ_RZUH01000009.1"/>
</dbReference>
<sequence length="457" mass="47999">MTEPMSFDPAAMAALDAPSGVTFLTGRAGTGKSTIVRHWLAHGAPANTLTLAPTGVAALQVGGVTVHRFIHAGPGVTPAAAARAGARFAGDPLYRALGAIVVDEAGMVRADLMDCLDRFLKAARRSRAPFGGLRTVMVGDLAQLPPVVARGEAAAFGPDGPWPGPWFFQSHVVSRLLDDGALTGAVLTRVHRQADPAFVAALNDLRDGNPSARTLAALNRRVGAPWDPSTHTVLCSTNRRADEINALMLSRLHTPLTRWRAETAGQWERALQPAPASLDVRAGMRVMMLSNDPGGMWANGSTGTLLDLDPSGPTATIRIDAGASRGAVVGVGRHVWQVTAPRLVRDPDDPEDRGHLETVTLGSYTQLPFAPGWAATIHKSQGRTLDRVRIELGARPLFAAGQAYVAFSRATGLAGISLDRPLTARDVRADPAAAALAARLARPSAPTPPPAAQEALF</sequence>
<dbReference type="Proteomes" id="UP000410049">
    <property type="component" value="Unassembled WGS sequence"/>
</dbReference>
<dbReference type="InterPro" id="IPR010285">
    <property type="entry name" value="DNA_helicase_pif1-like_DEAD"/>
</dbReference>
<dbReference type="GO" id="GO:0006281">
    <property type="term" value="P:DNA repair"/>
    <property type="evidence" value="ECO:0007669"/>
    <property type="project" value="InterPro"/>
</dbReference>
<dbReference type="InterPro" id="IPR051055">
    <property type="entry name" value="PIF1_helicase"/>
</dbReference>
<dbReference type="CDD" id="cd18809">
    <property type="entry name" value="SF1_C_RecD"/>
    <property type="match status" value="1"/>
</dbReference>
<comment type="caution">
    <text evidence="2">The sequence shown here is derived from an EMBL/GenBank/DDBJ whole genome shotgun (WGS) entry which is preliminary data.</text>
</comment>
<name>A0A5M9ZHB8_9BIFI</name>
<gene>
    <name evidence="2" type="ORF">EMO91_10620</name>
</gene>